<evidence type="ECO:0000313" key="2">
    <source>
        <dbReference type="Proteomes" id="UP001291623"/>
    </source>
</evidence>
<proteinExistence type="predicted"/>
<dbReference type="Proteomes" id="UP001291623">
    <property type="component" value="Unassembled WGS sequence"/>
</dbReference>
<reference evidence="1" key="1">
    <citation type="submission" date="2023-12" db="EMBL/GenBank/DDBJ databases">
        <title>Genome assembly of Anisodus tanguticus.</title>
        <authorList>
            <person name="Wang Y.-J."/>
        </authorList>
    </citation>
    <scope>NUCLEOTIDE SEQUENCE</scope>
    <source>
        <strain evidence="1">KB-2021</strain>
        <tissue evidence="1">Leaf</tissue>
    </source>
</reference>
<comment type="caution">
    <text evidence="1">The sequence shown here is derived from an EMBL/GenBank/DDBJ whole genome shotgun (WGS) entry which is preliminary data.</text>
</comment>
<protein>
    <submittedName>
        <fullName evidence="1">Uncharacterized protein</fullName>
    </submittedName>
</protein>
<accession>A0AAE1SFS8</accession>
<dbReference type="AlphaFoldDB" id="A0AAE1SFS8"/>
<name>A0AAE1SFS8_9SOLA</name>
<organism evidence="1 2">
    <name type="scientific">Anisodus tanguticus</name>
    <dbReference type="NCBI Taxonomy" id="243964"/>
    <lineage>
        <taxon>Eukaryota</taxon>
        <taxon>Viridiplantae</taxon>
        <taxon>Streptophyta</taxon>
        <taxon>Embryophyta</taxon>
        <taxon>Tracheophyta</taxon>
        <taxon>Spermatophyta</taxon>
        <taxon>Magnoliopsida</taxon>
        <taxon>eudicotyledons</taxon>
        <taxon>Gunneridae</taxon>
        <taxon>Pentapetalae</taxon>
        <taxon>asterids</taxon>
        <taxon>lamiids</taxon>
        <taxon>Solanales</taxon>
        <taxon>Solanaceae</taxon>
        <taxon>Solanoideae</taxon>
        <taxon>Hyoscyameae</taxon>
        <taxon>Anisodus</taxon>
    </lineage>
</organism>
<gene>
    <name evidence="1" type="ORF">RND71_012449</name>
</gene>
<sequence length="105" mass="11662">MTYNICQHRWLEPYTSLPTMADLAIIALFLAFNVPGHLPSHGIHGPDIPARPLGMQGKFDPAISSPEFPDLPVPHKLRDTSPHNVMGVQTGSRYLQLKEKKAPHC</sequence>
<keyword evidence="2" id="KW-1185">Reference proteome</keyword>
<evidence type="ECO:0000313" key="1">
    <source>
        <dbReference type="EMBL" id="KAK4368657.1"/>
    </source>
</evidence>
<dbReference type="EMBL" id="JAVYJV010000006">
    <property type="protein sequence ID" value="KAK4368657.1"/>
    <property type="molecule type" value="Genomic_DNA"/>
</dbReference>